<dbReference type="AlphaFoldDB" id="A0A9Q1Q8M4"/>
<feature type="coiled-coil region" evidence="1">
    <location>
        <begin position="499"/>
        <end position="526"/>
    </location>
</feature>
<feature type="region of interest" description="Disordered" evidence="2">
    <location>
        <begin position="82"/>
        <end position="102"/>
    </location>
</feature>
<evidence type="ECO:0000313" key="5">
    <source>
        <dbReference type="Proteomes" id="UP001153076"/>
    </source>
</evidence>
<keyword evidence="3" id="KW-0472">Membrane</keyword>
<feature type="transmembrane region" description="Helical" evidence="3">
    <location>
        <begin position="49"/>
        <end position="71"/>
    </location>
</feature>
<accession>A0A9Q1Q8M4</accession>
<feature type="compositionally biased region" description="Acidic residues" evidence="2">
    <location>
        <begin position="151"/>
        <end position="162"/>
    </location>
</feature>
<evidence type="ECO:0000313" key="4">
    <source>
        <dbReference type="EMBL" id="KAJ8432090.1"/>
    </source>
</evidence>
<gene>
    <name evidence="4" type="ORF">Cgig2_001171</name>
</gene>
<dbReference type="Proteomes" id="UP001153076">
    <property type="component" value="Unassembled WGS sequence"/>
</dbReference>
<name>A0A9Q1Q8M4_9CARY</name>
<evidence type="ECO:0008006" key="6">
    <source>
        <dbReference type="Google" id="ProtNLM"/>
    </source>
</evidence>
<feature type="transmembrane region" description="Helical" evidence="3">
    <location>
        <begin position="274"/>
        <end position="295"/>
    </location>
</feature>
<dbReference type="EMBL" id="JAKOGI010000637">
    <property type="protein sequence ID" value="KAJ8432090.1"/>
    <property type="molecule type" value="Genomic_DNA"/>
</dbReference>
<comment type="caution">
    <text evidence="4">The sequence shown here is derived from an EMBL/GenBank/DDBJ whole genome shotgun (WGS) entry which is preliminary data.</text>
</comment>
<protein>
    <recommendedName>
        <fullName evidence="6">Aminotransferase-like plant mobile domain-containing protein</fullName>
    </recommendedName>
</protein>
<proteinExistence type="predicted"/>
<keyword evidence="3" id="KW-1133">Transmembrane helix</keyword>
<keyword evidence="5" id="KW-1185">Reference proteome</keyword>
<evidence type="ECO:0000256" key="1">
    <source>
        <dbReference type="SAM" id="Coils"/>
    </source>
</evidence>
<feature type="region of interest" description="Disordered" evidence="2">
    <location>
        <begin position="117"/>
        <end position="197"/>
    </location>
</feature>
<reference evidence="4" key="1">
    <citation type="submission" date="2022-04" db="EMBL/GenBank/DDBJ databases">
        <title>Carnegiea gigantea Genome sequencing and assembly v2.</title>
        <authorList>
            <person name="Copetti D."/>
            <person name="Sanderson M.J."/>
            <person name="Burquez A."/>
            <person name="Wojciechowski M.F."/>
        </authorList>
    </citation>
    <scope>NUCLEOTIDE SEQUENCE</scope>
    <source>
        <strain evidence="4">SGP5-SGP5p</strain>
        <tissue evidence="4">Aerial part</tissue>
    </source>
</reference>
<keyword evidence="3" id="KW-0812">Transmembrane</keyword>
<organism evidence="4 5">
    <name type="scientific">Carnegiea gigantea</name>
    <dbReference type="NCBI Taxonomy" id="171969"/>
    <lineage>
        <taxon>Eukaryota</taxon>
        <taxon>Viridiplantae</taxon>
        <taxon>Streptophyta</taxon>
        <taxon>Embryophyta</taxon>
        <taxon>Tracheophyta</taxon>
        <taxon>Spermatophyta</taxon>
        <taxon>Magnoliopsida</taxon>
        <taxon>eudicotyledons</taxon>
        <taxon>Gunneridae</taxon>
        <taxon>Pentapetalae</taxon>
        <taxon>Caryophyllales</taxon>
        <taxon>Cactineae</taxon>
        <taxon>Cactaceae</taxon>
        <taxon>Cactoideae</taxon>
        <taxon>Echinocereeae</taxon>
        <taxon>Carnegiea</taxon>
    </lineage>
</organism>
<evidence type="ECO:0000256" key="3">
    <source>
        <dbReference type="SAM" id="Phobius"/>
    </source>
</evidence>
<keyword evidence="1" id="KW-0175">Coiled coil</keyword>
<sequence>MVFVMSGGEAIMEPPEQRLKQKGKREGIFEGNINGVAAIEVGSGRGARLVWRFFAIAVGFLSCSGGVELLFRFDRCSMKSTAAGKRRAGSSVPTGAGSSRIEQCTKGSIMDEDLQMSSGSEFVPSKVGDSTKDSVSLVEESGGEVGASGSEGDEVGDDDTDSPEGSIQGRSRKRRREPSMEGRRWRRKAAGDGVAFDKDGRGGRGVVPVSMRERCTLDKICKFNKIIQPYHREAIEGTILKPILEYRPFPMDLTTALVKAWVPRRKAFRLAGRLVLFLVYDVAFFTGLLVTGKIVEFVEGDFSTTDIAGMIRQHMAQYVTEKSDKLKREKGSKKPVFRNYIKVMKKLLDANNEPKKVELWLSLYTWMVMSGLMFPRTPYGAALSVQTYMQDIRGQGEYAWAEAVWRVLVEAVEETQRKLEGHHTTRFAKYDKGMFPRLASWDSVDHGGRYDAFELVAGIKESEIIPVLHPRPEEMGVHTIRDFMKSPEYGYYIPDGKGVLSYEERLHRARQEAHEEREKLRQTERRQQFWMSRAHELEARLKLSKALAMQEEGREQPEGDVGEAIQTEIEIECLGWPGIDLGEAVEHGSREGYGGALDALVTTGEEKAGDSVGAPIVVPSPAVEDVGHTVSGSLGM</sequence>
<evidence type="ECO:0000256" key="2">
    <source>
        <dbReference type="SAM" id="MobiDB-lite"/>
    </source>
</evidence>
<feature type="compositionally biased region" description="Polar residues" evidence="2">
    <location>
        <begin position="91"/>
        <end position="102"/>
    </location>
</feature>
<dbReference type="OrthoDB" id="723791at2759"/>